<protein>
    <submittedName>
        <fullName evidence="1">Uncharacterized protein</fullName>
    </submittedName>
</protein>
<accession>A0ACB7TF16</accession>
<evidence type="ECO:0000313" key="1">
    <source>
        <dbReference type="EMBL" id="KAH6944922.1"/>
    </source>
</evidence>
<gene>
    <name evidence="1" type="ORF">HPB50_006238</name>
</gene>
<sequence>MSEMRSRLDRLEKLLEESLTARDPVREMTQTCPTRPLPRDNVVSATSRKSFSHFSRDCNQFRRRLWNTGGDRHVPENRNDKETTPRTLDQGN</sequence>
<name>A0ACB7TF16_HYAAI</name>
<dbReference type="EMBL" id="CM023481">
    <property type="protein sequence ID" value="KAH6944922.1"/>
    <property type="molecule type" value="Genomic_DNA"/>
</dbReference>
<comment type="caution">
    <text evidence="1">The sequence shown here is derived from an EMBL/GenBank/DDBJ whole genome shotgun (WGS) entry which is preliminary data.</text>
</comment>
<reference evidence="1" key="1">
    <citation type="submission" date="2020-05" db="EMBL/GenBank/DDBJ databases">
        <title>Large-scale comparative analyses of tick genomes elucidate their genetic diversity and vector capacities.</title>
        <authorList>
            <person name="Jia N."/>
            <person name="Wang J."/>
            <person name="Shi W."/>
            <person name="Du L."/>
            <person name="Sun Y."/>
            <person name="Zhan W."/>
            <person name="Jiang J."/>
            <person name="Wang Q."/>
            <person name="Zhang B."/>
            <person name="Ji P."/>
            <person name="Sakyi L.B."/>
            <person name="Cui X."/>
            <person name="Yuan T."/>
            <person name="Jiang B."/>
            <person name="Yang W."/>
            <person name="Lam T.T.-Y."/>
            <person name="Chang Q."/>
            <person name="Ding S."/>
            <person name="Wang X."/>
            <person name="Zhu J."/>
            <person name="Ruan X."/>
            <person name="Zhao L."/>
            <person name="Wei J."/>
            <person name="Que T."/>
            <person name="Du C."/>
            <person name="Cheng J."/>
            <person name="Dai P."/>
            <person name="Han X."/>
            <person name="Huang E."/>
            <person name="Gao Y."/>
            <person name="Liu J."/>
            <person name="Shao H."/>
            <person name="Ye R."/>
            <person name="Li L."/>
            <person name="Wei W."/>
            <person name="Wang X."/>
            <person name="Wang C."/>
            <person name="Yang T."/>
            <person name="Huo Q."/>
            <person name="Li W."/>
            <person name="Guo W."/>
            <person name="Chen H."/>
            <person name="Zhou L."/>
            <person name="Ni X."/>
            <person name="Tian J."/>
            <person name="Zhou Y."/>
            <person name="Sheng Y."/>
            <person name="Liu T."/>
            <person name="Pan Y."/>
            <person name="Xia L."/>
            <person name="Li J."/>
            <person name="Zhao F."/>
            <person name="Cao W."/>
        </authorList>
    </citation>
    <scope>NUCLEOTIDE SEQUENCE</scope>
    <source>
        <strain evidence="1">Hyas-2018</strain>
    </source>
</reference>
<keyword evidence="2" id="KW-1185">Reference proteome</keyword>
<proteinExistence type="predicted"/>
<evidence type="ECO:0000313" key="2">
    <source>
        <dbReference type="Proteomes" id="UP000821845"/>
    </source>
</evidence>
<organism evidence="1 2">
    <name type="scientific">Hyalomma asiaticum</name>
    <name type="common">Tick</name>
    <dbReference type="NCBI Taxonomy" id="266040"/>
    <lineage>
        <taxon>Eukaryota</taxon>
        <taxon>Metazoa</taxon>
        <taxon>Ecdysozoa</taxon>
        <taxon>Arthropoda</taxon>
        <taxon>Chelicerata</taxon>
        <taxon>Arachnida</taxon>
        <taxon>Acari</taxon>
        <taxon>Parasitiformes</taxon>
        <taxon>Ixodida</taxon>
        <taxon>Ixodoidea</taxon>
        <taxon>Ixodidae</taxon>
        <taxon>Hyalomminae</taxon>
        <taxon>Hyalomma</taxon>
    </lineage>
</organism>
<dbReference type="Proteomes" id="UP000821845">
    <property type="component" value="Chromosome 1"/>
</dbReference>